<proteinExistence type="predicted"/>
<sequence>MIRKGTLVRWKEGVNQISYGTVEETYEYKLTNKIKNDHFVRYNTAGKALYIKLANGQHVLRNDNEVELVD</sequence>
<comment type="caution">
    <text evidence="1">The sequence shown here is derived from an EMBL/GenBank/DDBJ whole genome shotgun (WGS) entry which is preliminary data.</text>
</comment>
<evidence type="ECO:0000313" key="1">
    <source>
        <dbReference type="EMBL" id="MFD2188062.1"/>
    </source>
</evidence>
<gene>
    <name evidence="1" type="ORF">ACFSJT_14765</name>
</gene>
<evidence type="ECO:0000313" key="2">
    <source>
        <dbReference type="Proteomes" id="UP001597344"/>
    </source>
</evidence>
<dbReference type="EMBL" id="JBHUHY010000015">
    <property type="protein sequence ID" value="MFD2188062.1"/>
    <property type="molecule type" value="Genomic_DNA"/>
</dbReference>
<dbReference type="Proteomes" id="UP001597344">
    <property type="component" value="Unassembled WGS sequence"/>
</dbReference>
<reference evidence="2" key="1">
    <citation type="journal article" date="2019" name="Int. J. Syst. Evol. Microbiol.">
        <title>The Global Catalogue of Microorganisms (GCM) 10K type strain sequencing project: providing services to taxonomists for standard genome sequencing and annotation.</title>
        <authorList>
            <consortium name="The Broad Institute Genomics Platform"/>
            <consortium name="The Broad Institute Genome Sequencing Center for Infectious Disease"/>
            <person name="Wu L."/>
            <person name="Ma J."/>
        </authorList>
    </citation>
    <scope>NUCLEOTIDE SEQUENCE [LARGE SCALE GENOMIC DNA]</scope>
    <source>
        <strain evidence="2">DT92</strain>
    </source>
</reference>
<evidence type="ECO:0008006" key="3">
    <source>
        <dbReference type="Google" id="ProtNLM"/>
    </source>
</evidence>
<protein>
    <recommendedName>
        <fullName evidence="3">Hypervirulence associated protein TUDOR domain-containing protein</fullName>
    </recommendedName>
</protein>
<organism evidence="1 2">
    <name type="scientific">Aquimarina celericrescens</name>
    <dbReference type="NCBI Taxonomy" id="1964542"/>
    <lineage>
        <taxon>Bacteria</taxon>
        <taxon>Pseudomonadati</taxon>
        <taxon>Bacteroidota</taxon>
        <taxon>Flavobacteriia</taxon>
        <taxon>Flavobacteriales</taxon>
        <taxon>Flavobacteriaceae</taxon>
        <taxon>Aquimarina</taxon>
    </lineage>
</organism>
<accession>A0ABW5B154</accession>
<keyword evidence="2" id="KW-1185">Reference proteome</keyword>
<dbReference type="RefSeq" id="WP_378321071.1">
    <property type="nucleotide sequence ID" value="NZ_JBHUHY010000015.1"/>
</dbReference>
<name>A0ABW5B154_9FLAO</name>